<dbReference type="EMBL" id="JRTT01000006">
    <property type="protein sequence ID" value="KHD78207.1"/>
    <property type="molecule type" value="Genomic_DNA"/>
</dbReference>
<proteinExistence type="predicted"/>
<name>A0A0A6XDP1_ACTUT</name>
<accession>A0A0A6XDP1</accession>
<protein>
    <submittedName>
        <fullName evidence="1">Uncharacterized protein</fullName>
    </submittedName>
</protein>
<reference evidence="1 2" key="1">
    <citation type="submission" date="2014-10" db="EMBL/GenBank/DDBJ databases">
        <title>Draft genome sequence of Actinoplanes utahensis NRRL 12052.</title>
        <authorList>
            <person name="Velasco-Bucheli B."/>
            <person name="del Cerro C."/>
            <person name="Hormigo D."/>
            <person name="Garcia J.L."/>
            <person name="Acebal C."/>
            <person name="Arroyo M."/>
            <person name="de la Mata I."/>
        </authorList>
    </citation>
    <scope>NUCLEOTIDE SEQUENCE [LARGE SCALE GENOMIC DNA]</scope>
    <source>
        <strain evidence="1 2">NRRL 12052</strain>
    </source>
</reference>
<evidence type="ECO:0000313" key="1">
    <source>
        <dbReference type="EMBL" id="KHD78207.1"/>
    </source>
</evidence>
<organism evidence="1 2">
    <name type="scientific">Actinoplanes utahensis</name>
    <dbReference type="NCBI Taxonomy" id="1869"/>
    <lineage>
        <taxon>Bacteria</taxon>
        <taxon>Bacillati</taxon>
        <taxon>Actinomycetota</taxon>
        <taxon>Actinomycetes</taxon>
        <taxon>Micromonosporales</taxon>
        <taxon>Micromonosporaceae</taxon>
        <taxon>Actinoplanes</taxon>
    </lineage>
</organism>
<dbReference type="Proteomes" id="UP000054537">
    <property type="component" value="Unassembled WGS sequence"/>
</dbReference>
<comment type="caution">
    <text evidence="1">The sequence shown here is derived from an EMBL/GenBank/DDBJ whole genome shotgun (WGS) entry which is preliminary data.</text>
</comment>
<sequence>MVAIAFELVVNFGANHDAAERARAAVSGHPPLHVGDHRIPLHEPLLMTARSSSGREFLEMSVLPVGVGSGVAPDRGRRSIPLTGEEFGLLGHGLYGLLRRFTGYRAAQVGWNPEDRVDLDELRSDWMAELATGRMPGLTLADDVHRDLHRDLHGSGFTRFAPGHVWIPYRGEQPSDLA</sequence>
<dbReference type="AlphaFoldDB" id="A0A0A6XDP1"/>
<gene>
    <name evidence="1" type="ORF">MB27_07140</name>
</gene>
<keyword evidence="2" id="KW-1185">Reference proteome</keyword>
<dbReference type="STRING" id="1869.MB27_07140"/>
<evidence type="ECO:0000313" key="2">
    <source>
        <dbReference type="Proteomes" id="UP000054537"/>
    </source>
</evidence>
<dbReference type="eggNOG" id="ENOG5030P9J">
    <property type="taxonomic scope" value="Bacteria"/>
</dbReference>